<reference evidence="2 4" key="1">
    <citation type="submission" date="2016-10" db="EMBL/GenBank/DDBJ databases">
        <authorList>
            <person name="de Groot N.N."/>
        </authorList>
    </citation>
    <scope>NUCLEOTIDE SEQUENCE [LARGE SCALE GENOMIC DNA]</scope>
    <source>
        <strain evidence="2">MBHS1</strain>
    </source>
</reference>
<dbReference type="Proteomes" id="UP000236724">
    <property type="component" value="Unassembled WGS sequence"/>
</dbReference>
<organism evidence="2 4">
    <name type="scientific">Candidatus Venteria ishoeyi</name>
    <dbReference type="NCBI Taxonomy" id="1899563"/>
    <lineage>
        <taxon>Bacteria</taxon>
        <taxon>Pseudomonadati</taxon>
        <taxon>Pseudomonadota</taxon>
        <taxon>Gammaproteobacteria</taxon>
        <taxon>Thiotrichales</taxon>
        <taxon>Thiotrichaceae</taxon>
        <taxon>Venteria</taxon>
    </lineage>
</organism>
<dbReference type="AlphaFoldDB" id="A0A1H6FE53"/>
<sequence>MTAGYKRKIAFRTLPKDLTGFKNLSGLPFRQNKLSDPASSGWLFTPFVALIAQIVLSPLVTAKRRAFPAMQDRQDVPQLTD</sequence>
<keyword evidence="1" id="KW-0472">Membrane</keyword>
<evidence type="ECO:0000256" key="1">
    <source>
        <dbReference type="SAM" id="Phobius"/>
    </source>
</evidence>
<keyword evidence="1" id="KW-1133">Transmembrane helix</keyword>
<name>A0A1H6FE53_9GAMM</name>
<keyword evidence="4" id="KW-1185">Reference proteome</keyword>
<feature type="transmembrane region" description="Helical" evidence="1">
    <location>
        <begin position="42"/>
        <end position="61"/>
    </location>
</feature>
<evidence type="ECO:0000313" key="2">
    <source>
        <dbReference type="EMBL" id="SEH07446.1"/>
    </source>
</evidence>
<proteinExistence type="predicted"/>
<gene>
    <name evidence="2" type="ORF">MBHS_03321</name>
    <name evidence="3" type="ORF">MBHS_04107</name>
</gene>
<dbReference type="EMBL" id="FMSV02000546">
    <property type="protein sequence ID" value="SEH08217.1"/>
    <property type="molecule type" value="Genomic_DNA"/>
</dbReference>
<protein>
    <submittedName>
        <fullName evidence="2">Uncharacterized protein</fullName>
    </submittedName>
</protein>
<dbReference type="EMBL" id="FMSV02000531">
    <property type="protein sequence ID" value="SEH07446.1"/>
    <property type="molecule type" value="Genomic_DNA"/>
</dbReference>
<accession>A0A1H6FE53</accession>
<keyword evidence="1" id="KW-0812">Transmembrane</keyword>
<evidence type="ECO:0000313" key="4">
    <source>
        <dbReference type="Proteomes" id="UP000236724"/>
    </source>
</evidence>
<evidence type="ECO:0000313" key="3">
    <source>
        <dbReference type="EMBL" id="SEH08217.1"/>
    </source>
</evidence>